<proteinExistence type="predicted"/>
<feature type="transmembrane region" description="Helical" evidence="2">
    <location>
        <begin position="148"/>
        <end position="171"/>
    </location>
</feature>
<reference evidence="3" key="1">
    <citation type="submission" date="2020-05" db="EMBL/GenBank/DDBJ databases">
        <authorList>
            <person name="Chiriac C."/>
            <person name="Salcher M."/>
            <person name="Ghai R."/>
            <person name="Kavagutti S V."/>
        </authorList>
    </citation>
    <scope>NUCLEOTIDE SEQUENCE</scope>
</reference>
<evidence type="ECO:0000256" key="1">
    <source>
        <dbReference type="SAM" id="MobiDB-lite"/>
    </source>
</evidence>
<keyword evidence="2" id="KW-0812">Transmembrane</keyword>
<dbReference type="EMBL" id="CAEZYU010000057">
    <property type="protein sequence ID" value="CAB4744877.1"/>
    <property type="molecule type" value="Genomic_DNA"/>
</dbReference>
<dbReference type="EMBL" id="CAFBMG010000109">
    <property type="protein sequence ID" value="CAB4908789.1"/>
    <property type="molecule type" value="Genomic_DNA"/>
</dbReference>
<evidence type="ECO:0000313" key="4">
    <source>
        <dbReference type="EMBL" id="CAB4744877.1"/>
    </source>
</evidence>
<organism evidence="3">
    <name type="scientific">freshwater metagenome</name>
    <dbReference type="NCBI Taxonomy" id="449393"/>
    <lineage>
        <taxon>unclassified sequences</taxon>
        <taxon>metagenomes</taxon>
        <taxon>ecological metagenomes</taxon>
    </lineage>
</organism>
<gene>
    <name evidence="3" type="ORF">UFOPK1358_01664</name>
    <name evidence="4" type="ORF">UFOPK2766_01301</name>
    <name evidence="5" type="ORF">UFOPK3519_01275</name>
</gene>
<sequence>MALLPTFLAIGIGVGLGLYWGGSLENMMTWRPLLWQALLGGIAVCMLLDLFSIGGFFGALLLILGTAAMLAFAIANLRTGGMVLVVAGLGLNLFVTVINWATPVSGSALVSAGIVTSKELQKSTLTGGRELADGAVFGFLGDVIPLPWGHVISLGDILILVGITLVTASVLRQYQVGGGSPRSGMRSAPNDYRSALDALGRGPAPRRGPGLHPSRRVVPPESKLVKRPGSDPR</sequence>
<evidence type="ECO:0000313" key="5">
    <source>
        <dbReference type="EMBL" id="CAB4908789.1"/>
    </source>
</evidence>
<evidence type="ECO:0000256" key="2">
    <source>
        <dbReference type="SAM" id="Phobius"/>
    </source>
</evidence>
<dbReference type="InterPro" id="IPR035168">
    <property type="entry name" value="DUF5317"/>
</dbReference>
<dbReference type="AlphaFoldDB" id="A0A6J6CJK3"/>
<dbReference type="EMBL" id="CAEZSF010000204">
    <property type="protein sequence ID" value="CAB4551670.1"/>
    <property type="molecule type" value="Genomic_DNA"/>
</dbReference>
<feature type="region of interest" description="Disordered" evidence="1">
    <location>
        <begin position="178"/>
        <end position="233"/>
    </location>
</feature>
<feature type="transmembrane region" description="Helical" evidence="2">
    <location>
        <begin position="6"/>
        <end position="21"/>
    </location>
</feature>
<feature type="compositionally biased region" description="Low complexity" evidence="1">
    <location>
        <begin position="198"/>
        <end position="211"/>
    </location>
</feature>
<dbReference type="Pfam" id="PF17248">
    <property type="entry name" value="DUF5317"/>
    <property type="match status" value="1"/>
</dbReference>
<feature type="transmembrane region" description="Helical" evidence="2">
    <location>
        <begin position="82"/>
        <end position="101"/>
    </location>
</feature>
<protein>
    <submittedName>
        <fullName evidence="3">Unannotated protein</fullName>
    </submittedName>
</protein>
<keyword evidence="2" id="KW-0472">Membrane</keyword>
<name>A0A6J6CJK3_9ZZZZ</name>
<feature type="transmembrane region" description="Helical" evidence="2">
    <location>
        <begin position="57"/>
        <end position="75"/>
    </location>
</feature>
<evidence type="ECO:0000313" key="3">
    <source>
        <dbReference type="EMBL" id="CAB4551670.1"/>
    </source>
</evidence>
<accession>A0A6J6CJK3</accession>
<keyword evidence="2" id="KW-1133">Transmembrane helix</keyword>